<evidence type="ECO:0000259" key="8">
    <source>
        <dbReference type="SMART" id="SM00839"/>
    </source>
</evidence>
<dbReference type="Pfam" id="PF00208">
    <property type="entry name" value="ELFV_dehydrog"/>
    <property type="match status" value="1"/>
</dbReference>
<dbReference type="PANTHER" id="PTHR11606">
    <property type="entry name" value="GLUTAMATE DEHYDROGENASE"/>
    <property type="match status" value="1"/>
</dbReference>
<dbReference type="PRINTS" id="PR00082">
    <property type="entry name" value="GLFDHDRGNASE"/>
</dbReference>
<feature type="binding site" evidence="5">
    <location>
        <position position="385"/>
    </location>
    <ligand>
        <name>substrate</name>
    </ligand>
</feature>
<dbReference type="Proteomes" id="UP000505210">
    <property type="component" value="Chromosome"/>
</dbReference>
<dbReference type="SMART" id="SM00839">
    <property type="entry name" value="ELFV_dehydrog"/>
    <property type="match status" value="1"/>
</dbReference>
<dbReference type="InterPro" id="IPR014362">
    <property type="entry name" value="Glu_DH"/>
</dbReference>
<dbReference type="Gene3D" id="3.40.50.720">
    <property type="entry name" value="NAD(P)-binding Rossmann-like Domain"/>
    <property type="match status" value="1"/>
</dbReference>
<proteinExistence type="inferred from homology"/>
<dbReference type="InterPro" id="IPR046346">
    <property type="entry name" value="Aminoacid_DH-like_N_sf"/>
</dbReference>
<evidence type="ECO:0000256" key="5">
    <source>
        <dbReference type="PIRSR" id="PIRSR000185-2"/>
    </source>
</evidence>
<feature type="binding site" evidence="5">
    <location>
        <position position="217"/>
    </location>
    <ligand>
        <name>NAD(+)</name>
        <dbReference type="ChEBI" id="CHEBI:57540"/>
    </ligand>
</feature>
<dbReference type="KEGG" id="theu:HPC62_01820"/>
<evidence type="ECO:0000256" key="1">
    <source>
        <dbReference type="ARBA" id="ARBA00006382"/>
    </source>
</evidence>
<feature type="binding site" evidence="5">
    <location>
        <position position="248"/>
    </location>
    <ligand>
        <name>NAD(+)</name>
        <dbReference type="ChEBI" id="CHEBI:57540"/>
    </ligand>
</feature>
<feature type="binding site" evidence="5">
    <location>
        <position position="121"/>
    </location>
    <ligand>
        <name>substrate</name>
    </ligand>
</feature>
<keyword evidence="5" id="KW-0520">NAD</keyword>
<dbReference type="GO" id="GO:0006538">
    <property type="term" value="P:L-glutamate catabolic process"/>
    <property type="evidence" value="ECO:0007669"/>
    <property type="project" value="TreeGrafter"/>
</dbReference>
<keyword evidence="5" id="KW-0547">Nucleotide-binding</keyword>
<evidence type="ECO:0000313" key="10">
    <source>
        <dbReference type="Proteomes" id="UP000505210"/>
    </source>
</evidence>
<organism evidence="9 10">
    <name type="scientific">Thermoleptolyngbya sichuanensis A183</name>
    <dbReference type="NCBI Taxonomy" id="2737172"/>
    <lineage>
        <taxon>Bacteria</taxon>
        <taxon>Bacillati</taxon>
        <taxon>Cyanobacteriota</taxon>
        <taxon>Cyanophyceae</taxon>
        <taxon>Oculatellales</taxon>
        <taxon>Oculatellaceae</taxon>
        <taxon>Thermoleptolyngbya</taxon>
        <taxon>Thermoleptolyngbya sichuanensis</taxon>
    </lineage>
</organism>
<dbReference type="FunFam" id="3.40.50.10860:FF:000003">
    <property type="entry name" value="Glutamate dehydrogenase"/>
    <property type="match status" value="1"/>
</dbReference>
<feature type="domain" description="Glutamate/phenylalanine/leucine/valine/L-tryptophan dehydrogenase C-terminal" evidence="8">
    <location>
        <begin position="210"/>
        <end position="449"/>
    </location>
</feature>
<dbReference type="InterPro" id="IPR006096">
    <property type="entry name" value="Glu/Leu/Phe/Val/Trp_DH_C"/>
</dbReference>
<accession>A0A6M8BAK6</accession>
<evidence type="ECO:0000256" key="2">
    <source>
        <dbReference type="ARBA" id="ARBA00023002"/>
    </source>
</evidence>
<dbReference type="InterPro" id="IPR033524">
    <property type="entry name" value="Glu/Leu/Phe/Val_DH_AS"/>
</dbReference>
<sequence>MVNLLSNAAADSATHAALNGSAGKSLLDGAAHSTLSDANRRLEKALKYVSINEDVAERLRYPKSSLVVSIPVRMDDGSLRIFQGYRVRYDDSRGPTKGGVRYHPGVTLDEVQSLAFWMTFKCAVLNLPFGGAKGGITLNPKELSKFELERLTRGYVDAIADFIGPDIDIPAPDVYTNPMVMGWMMDQYSIIQRKITPAVVTGKPITMGGSQGRESATAMGAFFVMQTVLPRLGKSPENTTVAVQGFGNAGSIIAELLYKAGYKVVAVSDSQGGVYASQGLDIPSVRQIKESSRRLKAVYCEGSVCNDQEHSTITNEQLLELDVDVLVPAALENQITAENAGRIQARYIFEVANGPVTSDADAILENRGIQVFPDILVNAGGVTVSYFEWVQNRNGFYWSADKVNHRLEFAMKQETEHIWAIAQEQDIDLRTAAYVHALNRLDDAIRAKGTRDFYVS</sequence>
<dbReference type="InterPro" id="IPR033922">
    <property type="entry name" value="NAD_bind_Glu_DH"/>
</dbReference>
<evidence type="ECO:0000256" key="6">
    <source>
        <dbReference type="PIRSR" id="PIRSR000185-3"/>
    </source>
</evidence>
<feature type="binding site" evidence="5">
    <location>
        <position position="97"/>
    </location>
    <ligand>
        <name>substrate</name>
    </ligand>
</feature>
<evidence type="ECO:0000256" key="7">
    <source>
        <dbReference type="RuleBase" id="RU004417"/>
    </source>
</evidence>
<dbReference type="Gene3D" id="3.40.50.10860">
    <property type="entry name" value="Leucine Dehydrogenase, chain A, domain 1"/>
    <property type="match status" value="1"/>
</dbReference>
<dbReference type="PROSITE" id="PS00074">
    <property type="entry name" value="GLFV_DEHYDROGENASE"/>
    <property type="match status" value="1"/>
</dbReference>
<dbReference type="InterPro" id="IPR036291">
    <property type="entry name" value="NAD(P)-bd_dom_sf"/>
</dbReference>
<dbReference type="RefSeq" id="WP_172353493.1">
    <property type="nucleotide sequence ID" value="NZ_CP053661.1"/>
</dbReference>
<dbReference type="InterPro" id="IPR006095">
    <property type="entry name" value="Glu/Leu/Phe/Val/Trp_DH"/>
</dbReference>
<dbReference type="GO" id="GO:0004352">
    <property type="term" value="F:glutamate dehydrogenase (NAD+) activity"/>
    <property type="evidence" value="ECO:0007669"/>
    <property type="project" value="TreeGrafter"/>
</dbReference>
<name>A0A6M8BAK6_9CYAN</name>
<dbReference type="GO" id="GO:0000166">
    <property type="term" value="F:nucleotide binding"/>
    <property type="evidence" value="ECO:0007669"/>
    <property type="project" value="UniProtKB-KW"/>
</dbReference>
<keyword evidence="2 3" id="KW-0560">Oxidoreductase</keyword>
<evidence type="ECO:0000256" key="4">
    <source>
        <dbReference type="PIRSR" id="PIRSR000185-1"/>
    </source>
</evidence>
<dbReference type="Pfam" id="PF02812">
    <property type="entry name" value="ELFV_dehydrog_N"/>
    <property type="match status" value="1"/>
</dbReference>
<comment type="similarity">
    <text evidence="1 3 7">Belongs to the Glu/Leu/Phe/Val dehydrogenases family.</text>
</comment>
<keyword evidence="10" id="KW-1185">Reference proteome</keyword>
<dbReference type="PANTHER" id="PTHR11606:SF13">
    <property type="entry name" value="GLUTAMATE DEHYDROGENASE 1, MITOCHONDRIAL"/>
    <property type="match status" value="1"/>
</dbReference>
<feature type="site" description="Important for catalysis" evidence="6">
    <location>
        <position position="173"/>
    </location>
</feature>
<dbReference type="EMBL" id="CP053661">
    <property type="protein sequence ID" value="QKD81076.1"/>
    <property type="molecule type" value="Genomic_DNA"/>
</dbReference>
<protein>
    <recommendedName>
        <fullName evidence="3">Glutamate dehydrogenase</fullName>
    </recommendedName>
</protein>
<dbReference type="AlphaFoldDB" id="A0A6M8BAK6"/>
<evidence type="ECO:0000256" key="3">
    <source>
        <dbReference type="PIRNR" id="PIRNR000185"/>
    </source>
</evidence>
<evidence type="ECO:0000313" key="9">
    <source>
        <dbReference type="EMBL" id="QKD81076.1"/>
    </source>
</evidence>
<dbReference type="SUPFAM" id="SSF51735">
    <property type="entry name" value="NAD(P)-binding Rossmann-fold domains"/>
    <property type="match status" value="1"/>
</dbReference>
<feature type="active site" description="Proton donor" evidence="4">
    <location>
        <position position="133"/>
    </location>
</feature>
<gene>
    <name evidence="9" type="ORF">HPC62_01820</name>
</gene>
<dbReference type="PIRSF" id="PIRSF000185">
    <property type="entry name" value="Glu_DH"/>
    <property type="match status" value="1"/>
</dbReference>
<dbReference type="InterPro" id="IPR006097">
    <property type="entry name" value="Glu/Leu/Phe/Val/Trp_DH_dimer"/>
</dbReference>
<dbReference type="CDD" id="cd01076">
    <property type="entry name" value="NAD_bind_1_Glu_DH"/>
    <property type="match status" value="1"/>
</dbReference>
<reference evidence="9 10" key="1">
    <citation type="submission" date="2020-05" db="EMBL/GenBank/DDBJ databases">
        <title>Complete genome sequence of of a novel Thermoleptolyngbya strain isolated from hot springs of Ganzi, Sichuan China.</title>
        <authorList>
            <person name="Tang J."/>
            <person name="Daroch M."/>
            <person name="Li L."/>
            <person name="Waleron K."/>
            <person name="Waleron M."/>
            <person name="Waleron M."/>
        </authorList>
    </citation>
    <scope>NUCLEOTIDE SEQUENCE [LARGE SCALE GENOMIC DNA]</scope>
    <source>
        <strain evidence="9 10">PKUAC-SCTA183</strain>
    </source>
</reference>
<dbReference type="SUPFAM" id="SSF53223">
    <property type="entry name" value="Aminoacid dehydrogenase-like, N-terminal domain"/>
    <property type="match status" value="1"/>
</dbReference>